<feature type="transmembrane region" description="Helical" evidence="30">
    <location>
        <begin position="158"/>
        <end position="177"/>
    </location>
</feature>
<dbReference type="SUPFAM" id="SSF56112">
    <property type="entry name" value="Protein kinase-like (PK-like)"/>
    <property type="match status" value="1"/>
</dbReference>
<dbReference type="GO" id="GO:0004715">
    <property type="term" value="F:non-membrane spanning protein tyrosine kinase activity"/>
    <property type="evidence" value="ECO:0007669"/>
    <property type="project" value="UniProtKB-EC"/>
</dbReference>
<dbReference type="Gene3D" id="1.20.120.330">
    <property type="entry name" value="Nucleotidyltransferases domain 2"/>
    <property type="match status" value="1"/>
</dbReference>
<feature type="domain" description="FERM" evidence="32">
    <location>
        <begin position="812"/>
        <end position="1129"/>
    </location>
</feature>
<evidence type="ECO:0000256" key="11">
    <source>
        <dbReference type="ARBA" id="ARBA00022679"/>
    </source>
</evidence>
<dbReference type="CDD" id="cd13190">
    <property type="entry name" value="FERM_C_FAK1"/>
    <property type="match status" value="1"/>
</dbReference>
<dbReference type="Gene3D" id="3.30.200.20">
    <property type="entry name" value="Phosphorylase Kinase, domain 1"/>
    <property type="match status" value="1"/>
</dbReference>
<dbReference type="Gene3D" id="1.10.510.10">
    <property type="entry name" value="Transferase(Phosphotransferase) domain 1"/>
    <property type="match status" value="1"/>
</dbReference>
<evidence type="ECO:0000256" key="17">
    <source>
        <dbReference type="ARBA" id="ARBA00022949"/>
    </source>
</evidence>
<evidence type="ECO:0000256" key="10">
    <source>
        <dbReference type="ARBA" id="ARBA00022553"/>
    </source>
</evidence>
<dbReference type="InterPro" id="IPR041784">
    <property type="entry name" value="FAK1/PYK2_FERM_C"/>
</dbReference>
<evidence type="ECO:0000256" key="20">
    <source>
        <dbReference type="ARBA" id="ARBA00023137"/>
    </source>
</evidence>
<keyword evidence="21" id="KW-0206">Cytoskeleton</keyword>
<evidence type="ECO:0000256" key="14">
    <source>
        <dbReference type="ARBA" id="ARBA00022777"/>
    </source>
</evidence>
<evidence type="ECO:0000256" key="2">
    <source>
        <dbReference type="ARBA" id="ARBA00004141"/>
    </source>
</evidence>
<feature type="transmembrane region" description="Helical" evidence="30">
    <location>
        <begin position="531"/>
        <end position="551"/>
    </location>
</feature>
<keyword evidence="20" id="KW-0829">Tyrosine-protein kinase</keyword>
<gene>
    <name evidence="33" type="ORF">KOW79_000675</name>
</gene>
<dbReference type="Gene3D" id="3.10.20.90">
    <property type="entry name" value="Phosphatidylinositol 3-kinase Catalytic Subunit, Chain A, domain 1"/>
    <property type="match status" value="1"/>
</dbReference>
<feature type="transmembrane region" description="Helical" evidence="30">
    <location>
        <begin position="198"/>
        <end position="215"/>
    </location>
</feature>
<dbReference type="PANTHER" id="PTHR46221:SF9">
    <property type="entry name" value="NON-SPECIFIC PROTEIN-TYROSINE KINASE"/>
    <property type="match status" value="1"/>
</dbReference>
<evidence type="ECO:0000256" key="5">
    <source>
        <dbReference type="ARBA" id="ARBA00011903"/>
    </source>
</evidence>
<dbReference type="InterPro" id="IPR011993">
    <property type="entry name" value="PH-like_dom_sf"/>
</dbReference>
<keyword evidence="18 30" id="KW-1133">Transmembrane helix</keyword>
<evidence type="ECO:0000259" key="31">
    <source>
        <dbReference type="PROSITE" id="PS50011"/>
    </source>
</evidence>
<keyword evidence="34" id="KW-1185">Reference proteome</keyword>
<dbReference type="PROSITE" id="PS50011">
    <property type="entry name" value="PROTEIN_KINASE_DOM"/>
    <property type="match status" value="1"/>
</dbReference>
<keyword evidence="10" id="KW-0597">Phosphoprotein</keyword>
<protein>
    <recommendedName>
        <fullName evidence="24">Focal adhesion kinase 1</fullName>
        <ecNumber evidence="5">2.7.10.2</ecNumber>
    </recommendedName>
    <alternativeName>
        <fullName evidence="25">Protein-tyrosine kinase 2</fullName>
    </alternativeName>
    <alternativeName>
        <fullName evidence="26">pp125FAK</fullName>
    </alternativeName>
</protein>
<keyword evidence="8" id="KW-1003">Cell membrane</keyword>
<evidence type="ECO:0000256" key="19">
    <source>
        <dbReference type="ARBA" id="ARBA00023136"/>
    </source>
</evidence>
<evidence type="ECO:0000256" key="15">
    <source>
        <dbReference type="ARBA" id="ARBA00022840"/>
    </source>
</evidence>
<comment type="similarity">
    <text evidence="23">Belongs to the glycoside-pentoside-hexuronide (GPH) cation symporter transporter (TC 2.A.2) family.</text>
</comment>
<evidence type="ECO:0000256" key="30">
    <source>
        <dbReference type="SAM" id="Phobius"/>
    </source>
</evidence>
<feature type="transmembrane region" description="Helical" evidence="30">
    <location>
        <begin position="640"/>
        <end position="662"/>
    </location>
</feature>
<dbReference type="InterPro" id="IPR017441">
    <property type="entry name" value="Protein_kinase_ATP_BS"/>
</dbReference>
<dbReference type="SUPFAM" id="SSF103473">
    <property type="entry name" value="MFS general substrate transporter"/>
    <property type="match status" value="1"/>
</dbReference>
<feature type="transmembrane region" description="Helical" evidence="30">
    <location>
        <begin position="615"/>
        <end position="634"/>
    </location>
</feature>
<evidence type="ECO:0000256" key="12">
    <source>
        <dbReference type="ARBA" id="ARBA00022692"/>
    </source>
</evidence>
<feature type="region of interest" description="Disordered" evidence="29">
    <location>
        <begin position="485"/>
        <end position="512"/>
    </location>
</feature>
<dbReference type="InterPro" id="IPR000299">
    <property type="entry name" value="FERM_domain"/>
</dbReference>
<feature type="region of interest" description="Disordered" evidence="29">
    <location>
        <begin position="1615"/>
        <end position="1673"/>
    </location>
</feature>
<dbReference type="FunFam" id="3.30.200.20:FF:000047">
    <property type="entry name" value="focal adhesion kinase 1 isoform X2"/>
    <property type="match status" value="1"/>
</dbReference>
<dbReference type="CDD" id="cd05056">
    <property type="entry name" value="PTKc_FAK"/>
    <property type="match status" value="1"/>
</dbReference>
<dbReference type="FunFam" id="1.20.80.10:FF:000004">
    <property type="entry name" value="Protein-tyrosine kinase 2-beta isoform 1"/>
    <property type="match status" value="1"/>
</dbReference>
<evidence type="ECO:0000313" key="33">
    <source>
        <dbReference type="EMBL" id="KAG7335982.1"/>
    </source>
</evidence>
<keyword evidence="12 30" id="KW-0812">Transmembrane</keyword>
<dbReference type="EC" id="2.7.10.2" evidence="5"/>
<comment type="catalytic activity">
    <reaction evidence="27">
        <text>L-tyrosyl-[protein] + ATP = O-phospho-L-tyrosyl-[protein] + ADP + H(+)</text>
        <dbReference type="Rhea" id="RHEA:10596"/>
        <dbReference type="Rhea" id="RHEA-COMP:10136"/>
        <dbReference type="Rhea" id="RHEA-COMP:20101"/>
        <dbReference type="ChEBI" id="CHEBI:15378"/>
        <dbReference type="ChEBI" id="CHEBI:30616"/>
        <dbReference type="ChEBI" id="CHEBI:46858"/>
        <dbReference type="ChEBI" id="CHEBI:61978"/>
        <dbReference type="ChEBI" id="CHEBI:456216"/>
        <dbReference type="EC" id="2.7.10.2"/>
    </reaction>
</comment>
<dbReference type="InterPro" id="IPR049385">
    <property type="entry name" value="FAK1-like_FERM_C"/>
</dbReference>
<feature type="transmembrane region" description="Helical" evidence="30">
    <location>
        <begin position="235"/>
        <end position="255"/>
    </location>
</feature>
<dbReference type="InterPro" id="IPR000719">
    <property type="entry name" value="Prot_kinase_dom"/>
</dbReference>
<dbReference type="InterPro" id="IPR011701">
    <property type="entry name" value="MFS"/>
</dbReference>
<feature type="domain" description="Protein kinase" evidence="31">
    <location>
        <begin position="1201"/>
        <end position="1459"/>
    </location>
</feature>
<dbReference type="PROSITE" id="PS00107">
    <property type="entry name" value="PROTEIN_KINASE_ATP"/>
    <property type="match status" value="1"/>
</dbReference>
<evidence type="ECO:0000256" key="1">
    <source>
        <dbReference type="ARBA" id="ARBA00004120"/>
    </source>
</evidence>
<keyword evidence="15 28" id="KW-0067">ATP-binding</keyword>
<keyword evidence="11" id="KW-0808">Transferase</keyword>
<feature type="binding site" evidence="28">
    <location>
        <position position="1233"/>
    </location>
    <ligand>
        <name>ATP</name>
        <dbReference type="ChEBI" id="CHEBI:30616"/>
    </ligand>
</feature>
<dbReference type="SMART" id="SM00219">
    <property type="entry name" value="TyrKc"/>
    <property type="match status" value="1"/>
</dbReference>
<dbReference type="PRINTS" id="PR00109">
    <property type="entry name" value="TYRKINASE"/>
</dbReference>
<dbReference type="SUPFAM" id="SSF54236">
    <property type="entry name" value="Ubiquitin-like"/>
    <property type="match status" value="1"/>
</dbReference>
<dbReference type="Gene3D" id="2.30.29.30">
    <property type="entry name" value="Pleckstrin-homology domain (PH domain)/Phosphotyrosine-binding domain (PTB)"/>
    <property type="match status" value="1"/>
</dbReference>
<dbReference type="PROSITE" id="PS00109">
    <property type="entry name" value="PROTEIN_KINASE_TYR"/>
    <property type="match status" value="1"/>
</dbReference>
<dbReference type="InterPro" id="IPR019748">
    <property type="entry name" value="FERM_central"/>
</dbReference>
<evidence type="ECO:0000256" key="22">
    <source>
        <dbReference type="ARBA" id="ARBA00023273"/>
    </source>
</evidence>
<feature type="region of interest" description="Disordered" evidence="29">
    <location>
        <begin position="22"/>
        <end position="43"/>
    </location>
</feature>
<sequence>MVPKNVDTEAVQMLHVDVEPVKSSGSRINGNKKMEASEKSASEDSVDHIPKRLWVMHGAVMFGREFCYAMETALVTPVLLQIGLPEQYYSLTWFLSPILGLIFTPLIGSASDRCTLRWGRRRPFILALCVGLLLGLALFLNGSLMGLTAGDAPGNQPIGIILTVVGVVVLDFCADALDGPIRAYLLDVADGEEQDMALNIHAFSAGLGGALGYMFGGLDWTNTFLGHAFKAQEQVLFFFAAIIFIISVVLHLFSIQEGLYKAHQQDLSESEEADSSSSIHLNEILPRTHQVPVLDLIIEEDPFEAYEDNQSETEVQKDFPNVTRSKSDSVLAVPDTTIELDPDLDLDDHFLHNIEPALFQDFNTDMPFEYCQNSSCQANHCSNFSNHTDFIGSNGHINATKVTNGDLAGDAKPKCDMNHQHKAGIRHSNMTVRCRHPSFYRQPSFTFSYYGRVRFHRPRRHINSAHPIKSSRSLNDIDRITRLQERRKLQKRGSTSSGTDEDDDSESEEGEGSGTTVKLLWLSMLKMPPQLWRLCVCHLVTWFSIIAQAVFYTDFMGQVIYEGDPMAAANSTELQNYHKGVQMGCWGLVIYAATAAICSAVLQKYLDNYDLSIRIIYMLGTLGYTVGTAVMFIFPNVYVAMIMISSMGFISMSISYCPYALLGQYHEIKEYIRHSPGNSRRGFGIDCAILTCQVYISQILVASALGAVVEAVGSVRVIPMVASGGSFIGFLTAAFLVIYPDTSEDDDDENEQAPRDDIARFSYYGEYDRHLASPNGMATGYPDPNINNHGLSQGVKPRFSGGMERPPGTLERVLKVFHYFENSSEPSTWASNIRHGDSTDIKGIIQKIVDIHKVRCVACFGLRLSHLKTGEIHWLHPDMGVSHVRERYERRHPQDEWRYELRIRYLPKSFLNQFTEDPPALNYFYHQVRSDYMMEVADQVDQDIALKLGCLEIRRFFREMPGNALDKKSNYELLEKDVGLRRFFPKSLLDSVKPKSLRKSIQQTFKLFANLNDEQSIVKFFEILSPIYRFDKECFKCALGSSWVIAVELAIGPEEGISYLTDKGSAPTHLANFTQVKSIQFEEQEKKGILQLDVAGAAEPLKVTTPCVSTAENMADLIDGYCRLVNKTSLSFIVRAHKEGERALPSIPKAPKASNHDKRLQSVRAKAVSVSETDDYAEIIDEEDTYTMPSTRDYEIQRERIELGRCIGEGQFGDVHQGIYVCPDSPGLSVAIKTCKNSTSDSVREKFLQEALTMRQFDHPHIVKLIGVITENPVWIIMELCTLGELRSFLQVRKYSLDLASLILYSYQLSTALAYLESKRFVHRDIAARNVLVSSVDCVKLGDFGLSRYMEDSSYYKASKGKLPIKWMAPESINFRRFTSSSDVWMFGVCMWEILMYGVKPFQGVKNNDVIGRIENGERLAMPHNCPPTLYSLMTKCWAYDPSKRPRFNELKAQLSTILAEEKAQQEERSRMEMRRQVNVAWDSGGSDEAPPKPSRPGYPSPRSSEGFYPSPQHMGQHNHFQMGGYPGPHAMPSMPSGLYPPQASGMGLDLHDGWNHHRAAQDHAMWNPGMEDGGVLRSGMGQSLPPHLMEEQLMLQQQQMEEDQRWLEQEERLMKPDSRNSRGSIEREDCSLQGPTGNQHIYQPVGKADHAVPPKKPPRPGASGHAGSAACLNTADSYNDGVKIQPQEISSPPTANLDRSNDKVYENVTALVKAVIEMSSKIQPAPPEEYVPMVKDVGLALRNLLATVDETIPLLPAHTHREVEMAQKLLNSDLAELINKMKLAQQYVMTSLQQDYKKQMLTAAHALAVDAKNLLDVIDQARLKMLGQARPH</sequence>
<feature type="compositionally biased region" description="Acidic residues" evidence="29">
    <location>
        <begin position="499"/>
        <end position="511"/>
    </location>
</feature>
<dbReference type="FunFam" id="1.10.510.10:FF:000039">
    <property type="entry name" value="Focal adhesion kinase, isoform D"/>
    <property type="match status" value="1"/>
</dbReference>
<keyword evidence="22" id="KW-0966">Cell projection</keyword>
<evidence type="ECO:0000256" key="8">
    <source>
        <dbReference type="ARBA" id="ARBA00022475"/>
    </source>
</evidence>
<dbReference type="Pfam" id="PF07690">
    <property type="entry name" value="MFS_1"/>
    <property type="match status" value="1"/>
</dbReference>
<dbReference type="InterPro" id="IPR036137">
    <property type="entry name" value="Focal_adhe_kin_target_dom_sf"/>
</dbReference>
<evidence type="ECO:0000256" key="4">
    <source>
        <dbReference type="ARBA" id="ARBA00004413"/>
    </source>
</evidence>
<feature type="transmembrane region" description="Helical" evidence="30">
    <location>
        <begin position="123"/>
        <end position="146"/>
    </location>
</feature>
<accession>A0A9D3P7F2</accession>
<evidence type="ECO:0000259" key="32">
    <source>
        <dbReference type="PROSITE" id="PS50057"/>
    </source>
</evidence>
<dbReference type="Gene3D" id="1.20.1250.20">
    <property type="entry name" value="MFS general substrate transporter like domains"/>
    <property type="match status" value="2"/>
</dbReference>
<dbReference type="CDD" id="cd14473">
    <property type="entry name" value="FERM_B-lobe"/>
    <property type="match status" value="1"/>
</dbReference>
<evidence type="ECO:0000256" key="27">
    <source>
        <dbReference type="ARBA" id="ARBA00051245"/>
    </source>
</evidence>
<organism evidence="33 34">
    <name type="scientific">Hemibagrus wyckioides</name>
    <dbReference type="NCBI Taxonomy" id="337641"/>
    <lineage>
        <taxon>Eukaryota</taxon>
        <taxon>Metazoa</taxon>
        <taxon>Chordata</taxon>
        <taxon>Craniata</taxon>
        <taxon>Vertebrata</taxon>
        <taxon>Euteleostomi</taxon>
        <taxon>Actinopterygii</taxon>
        <taxon>Neopterygii</taxon>
        <taxon>Teleostei</taxon>
        <taxon>Ostariophysi</taxon>
        <taxon>Siluriformes</taxon>
        <taxon>Bagridae</taxon>
        <taxon>Hemibagrus</taxon>
    </lineage>
</organism>
<dbReference type="GO" id="GO:0005524">
    <property type="term" value="F:ATP binding"/>
    <property type="evidence" value="ECO:0007669"/>
    <property type="project" value="UniProtKB-UniRule"/>
</dbReference>
<dbReference type="Gene3D" id="1.20.80.10">
    <property type="match status" value="1"/>
</dbReference>
<evidence type="ECO:0000256" key="7">
    <source>
        <dbReference type="ARBA" id="ARBA00022473"/>
    </source>
</evidence>
<feature type="transmembrane region" description="Helical" evidence="30">
    <location>
        <begin position="90"/>
        <end position="111"/>
    </location>
</feature>
<dbReference type="InterPro" id="IPR029071">
    <property type="entry name" value="Ubiquitin-like_domsf"/>
</dbReference>
<keyword evidence="9" id="KW-0963">Cytoplasm</keyword>
<dbReference type="InterPro" id="IPR005189">
    <property type="entry name" value="Focal_adhesion_kin_target_dom"/>
</dbReference>
<dbReference type="InterPro" id="IPR008266">
    <property type="entry name" value="Tyr_kinase_AS"/>
</dbReference>
<evidence type="ECO:0000256" key="21">
    <source>
        <dbReference type="ARBA" id="ARBA00023212"/>
    </source>
</evidence>
<feature type="transmembrane region" description="Helical" evidence="30">
    <location>
        <begin position="66"/>
        <end position="84"/>
    </location>
</feature>
<keyword evidence="6" id="KW-0813">Transport</keyword>
<keyword evidence="7" id="KW-0217">Developmental protein</keyword>
<reference evidence="33 34" key="1">
    <citation type="submission" date="2021-06" db="EMBL/GenBank/DDBJ databases">
        <title>Chromosome-level genome assembly of the red-tail catfish (Hemibagrus wyckioides).</title>
        <authorList>
            <person name="Shao F."/>
        </authorList>
    </citation>
    <scope>NUCLEOTIDE SEQUENCE [LARGE SCALE GENOMIC DNA]</scope>
    <source>
        <strain evidence="33">EC202008001</strain>
        <tissue evidence="33">Blood</tissue>
    </source>
</reference>
<dbReference type="Proteomes" id="UP000824219">
    <property type="component" value="Linkage Group LG01"/>
</dbReference>
<dbReference type="GO" id="GO:0007172">
    <property type="term" value="P:signal complex assembly"/>
    <property type="evidence" value="ECO:0007669"/>
    <property type="project" value="InterPro"/>
</dbReference>
<dbReference type="Gene3D" id="1.20.5.540">
    <property type="entry name" value="Single helix bin"/>
    <property type="match status" value="1"/>
</dbReference>
<evidence type="ECO:0000256" key="24">
    <source>
        <dbReference type="ARBA" id="ARBA00039644"/>
    </source>
</evidence>
<dbReference type="Pfam" id="PF00373">
    <property type="entry name" value="FERM_M"/>
    <property type="match status" value="1"/>
</dbReference>
<feature type="transmembrane region" description="Helical" evidence="30">
    <location>
        <begin position="717"/>
        <end position="739"/>
    </location>
</feature>
<keyword evidence="13 28" id="KW-0547">Nucleotide-binding</keyword>
<evidence type="ECO:0000256" key="29">
    <source>
        <dbReference type="SAM" id="MobiDB-lite"/>
    </source>
</evidence>
<dbReference type="InterPro" id="IPR041390">
    <property type="entry name" value="FADK_N"/>
</dbReference>
<feature type="compositionally biased region" description="Basic and acidic residues" evidence="29">
    <location>
        <begin position="32"/>
        <end position="43"/>
    </location>
</feature>
<dbReference type="InterPro" id="IPR001245">
    <property type="entry name" value="Ser-Thr/Tyr_kinase_cat_dom"/>
</dbReference>
<proteinExistence type="inferred from homology"/>
<dbReference type="FunFam" id="2.30.29.30:FF:000058">
    <property type="entry name" value="focal adhesion kinase 1 isoform X1"/>
    <property type="match status" value="1"/>
</dbReference>
<evidence type="ECO:0000256" key="13">
    <source>
        <dbReference type="ARBA" id="ARBA00022741"/>
    </source>
</evidence>
<comment type="caution">
    <text evidence="33">The sequence shown here is derived from an EMBL/GenBank/DDBJ whole genome shotgun (WGS) entry which is preliminary data.</text>
</comment>
<dbReference type="GO" id="GO:0030154">
    <property type="term" value="P:cell differentiation"/>
    <property type="evidence" value="ECO:0007669"/>
    <property type="project" value="UniProtKB-ARBA"/>
</dbReference>
<dbReference type="GO" id="GO:0005925">
    <property type="term" value="C:focal adhesion"/>
    <property type="evidence" value="ECO:0007669"/>
    <property type="project" value="UniProtKB-SubCell"/>
</dbReference>
<feature type="compositionally biased region" description="Basic and acidic residues" evidence="29">
    <location>
        <begin position="1615"/>
        <end position="1631"/>
    </location>
</feature>
<dbReference type="FunFam" id="3.10.20.90:FF:000021">
    <property type="entry name" value="focal adhesion kinase 1 isoform X1"/>
    <property type="match status" value="1"/>
</dbReference>
<dbReference type="FunFam" id="1.20.1250.20:FF:000069">
    <property type="entry name" value="Solute carrier family 45 member 4"/>
    <property type="match status" value="1"/>
</dbReference>
<dbReference type="InterPro" id="IPR020635">
    <property type="entry name" value="Tyr_kinase_cat_dom"/>
</dbReference>
<dbReference type="Pfam" id="PF03623">
    <property type="entry name" value="Focal_AT"/>
    <property type="match status" value="1"/>
</dbReference>
<dbReference type="OrthoDB" id="9976756at2759"/>
<evidence type="ECO:0000256" key="18">
    <source>
        <dbReference type="ARBA" id="ARBA00022989"/>
    </source>
</evidence>
<feature type="region of interest" description="Disordered" evidence="29">
    <location>
        <begin position="1482"/>
        <end position="1523"/>
    </location>
</feature>
<dbReference type="GO" id="GO:0005351">
    <property type="term" value="F:carbohydrate:proton symporter activity"/>
    <property type="evidence" value="ECO:0007669"/>
    <property type="project" value="UniProtKB-ARBA"/>
</dbReference>
<dbReference type="Pfam" id="PF18038">
    <property type="entry name" value="FERM_N_2"/>
    <property type="match status" value="1"/>
</dbReference>
<feature type="transmembrane region" description="Helical" evidence="30">
    <location>
        <begin position="581"/>
        <end position="603"/>
    </location>
</feature>
<comment type="subcellular location">
    <subcellularLocation>
        <location evidence="3">Cell junction</location>
        <location evidence="3">Focal adhesion</location>
    </subcellularLocation>
    <subcellularLocation>
        <location evidence="4">Cell membrane</location>
        <topology evidence="4">Peripheral membrane protein</topology>
        <orientation evidence="4">Cytoplasmic side</orientation>
    </subcellularLocation>
    <subcellularLocation>
        <location evidence="1">Cytoplasm</location>
        <location evidence="1">Cytoskeleton</location>
        <location evidence="1">Cilium basal body</location>
    </subcellularLocation>
    <subcellularLocation>
        <location evidence="2">Membrane</location>
        <topology evidence="2">Multi-pass membrane protein</topology>
    </subcellularLocation>
</comment>
<dbReference type="SUPFAM" id="SSF50729">
    <property type="entry name" value="PH domain-like"/>
    <property type="match status" value="1"/>
</dbReference>
<dbReference type="InterPro" id="IPR035963">
    <property type="entry name" value="FERM_2"/>
</dbReference>
<dbReference type="EMBL" id="JAHKSW010000001">
    <property type="protein sequence ID" value="KAG7335982.1"/>
    <property type="molecule type" value="Genomic_DNA"/>
</dbReference>
<name>A0A9D3P7F2_9TELE</name>
<dbReference type="GO" id="GO:0005886">
    <property type="term" value="C:plasma membrane"/>
    <property type="evidence" value="ECO:0007669"/>
    <property type="project" value="UniProtKB-SubCell"/>
</dbReference>
<evidence type="ECO:0000256" key="3">
    <source>
        <dbReference type="ARBA" id="ARBA00004246"/>
    </source>
</evidence>
<dbReference type="PANTHER" id="PTHR46221">
    <property type="entry name" value="FERM AND PDZ DOMAIN-CONTAINING PROTEIN FAMILY MEMBER"/>
    <property type="match status" value="1"/>
</dbReference>
<dbReference type="SUPFAM" id="SSF68993">
    <property type="entry name" value="FAT domain of focal adhesion kinase"/>
    <property type="match status" value="1"/>
</dbReference>
<evidence type="ECO:0000256" key="6">
    <source>
        <dbReference type="ARBA" id="ARBA00022448"/>
    </source>
</evidence>
<evidence type="ECO:0000256" key="26">
    <source>
        <dbReference type="ARBA" id="ARBA00043012"/>
    </source>
</evidence>
<dbReference type="InterPro" id="IPR019749">
    <property type="entry name" value="Band_41_domain"/>
</dbReference>
<evidence type="ECO:0000256" key="16">
    <source>
        <dbReference type="ARBA" id="ARBA00022847"/>
    </source>
</evidence>
<dbReference type="Pfam" id="PF07714">
    <property type="entry name" value="PK_Tyr_Ser-Thr"/>
    <property type="match status" value="1"/>
</dbReference>
<dbReference type="InterPro" id="IPR011009">
    <property type="entry name" value="Kinase-like_dom_sf"/>
</dbReference>
<keyword evidence="16" id="KW-0769">Symport</keyword>
<evidence type="ECO:0000256" key="28">
    <source>
        <dbReference type="PROSITE-ProRule" id="PRU10141"/>
    </source>
</evidence>
<keyword evidence="17" id="KW-0965">Cell junction</keyword>
<dbReference type="PROSITE" id="PS50057">
    <property type="entry name" value="FERM_3"/>
    <property type="match status" value="1"/>
</dbReference>
<dbReference type="InterPro" id="IPR014352">
    <property type="entry name" value="FERM/acyl-CoA-bd_prot_sf"/>
</dbReference>
<evidence type="ECO:0000313" key="34">
    <source>
        <dbReference type="Proteomes" id="UP000824219"/>
    </source>
</evidence>
<dbReference type="Pfam" id="PF21477">
    <property type="entry name" value="FERM_C_FAK1"/>
    <property type="match status" value="1"/>
</dbReference>
<dbReference type="InterPro" id="IPR036259">
    <property type="entry name" value="MFS_trans_sf"/>
</dbReference>
<keyword evidence="14" id="KW-0418">Kinase</keyword>
<evidence type="ECO:0000256" key="9">
    <source>
        <dbReference type="ARBA" id="ARBA00022490"/>
    </source>
</evidence>
<evidence type="ECO:0000256" key="25">
    <source>
        <dbReference type="ARBA" id="ARBA00042078"/>
    </source>
</evidence>
<dbReference type="SUPFAM" id="SSF47031">
    <property type="entry name" value="Second domain of FERM"/>
    <property type="match status" value="1"/>
</dbReference>
<dbReference type="GO" id="GO:0008284">
    <property type="term" value="P:positive regulation of cell population proliferation"/>
    <property type="evidence" value="ECO:0007669"/>
    <property type="project" value="UniProtKB-ARBA"/>
</dbReference>
<evidence type="ECO:0000256" key="23">
    <source>
        <dbReference type="ARBA" id="ARBA00038193"/>
    </source>
</evidence>
<dbReference type="FunFam" id="1.20.120.330:FF:000001">
    <property type="entry name" value="focal adhesion kinase 1 isoform X1"/>
    <property type="match status" value="1"/>
</dbReference>
<dbReference type="SMART" id="SM00295">
    <property type="entry name" value="B41"/>
    <property type="match status" value="1"/>
</dbReference>
<keyword evidence="19 30" id="KW-0472">Membrane</keyword>